<proteinExistence type="predicted"/>
<organism evidence="2 3">
    <name type="scientific">Paenimyroides ummariense</name>
    <dbReference type="NCBI Taxonomy" id="913024"/>
    <lineage>
        <taxon>Bacteria</taxon>
        <taxon>Pseudomonadati</taxon>
        <taxon>Bacteroidota</taxon>
        <taxon>Flavobacteriia</taxon>
        <taxon>Flavobacteriales</taxon>
        <taxon>Flavobacteriaceae</taxon>
        <taxon>Paenimyroides</taxon>
    </lineage>
</organism>
<accession>A0A1I5FXN6</accession>
<reference evidence="3" key="1">
    <citation type="submission" date="2016-10" db="EMBL/GenBank/DDBJ databases">
        <authorList>
            <person name="Varghese N."/>
            <person name="Submissions S."/>
        </authorList>
    </citation>
    <scope>NUCLEOTIDE SEQUENCE [LARGE SCALE GENOMIC DNA]</scope>
    <source>
        <strain evidence="3">DS-12</strain>
    </source>
</reference>
<protein>
    <submittedName>
        <fullName evidence="2">Uncharacterized protein</fullName>
    </submittedName>
</protein>
<dbReference type="STRING" id="913024.SAMN05421741_1332"/>
<keyword evidence="1" id="KW-0175">Coiled coil</keyword>
<keyword evidence="3" id="KW-1185">Reference proteome</keyword>
<gene>
    <name evidence="2" type="ORF">SAMN05421741_1332</name>
</gene>
<dbReference type="OrthoDB" id="9757728at2"/>
<dbReference type="EMBL" id="FOVI01000033">
    <property type="protein sequence ID" value="SFO28517.1"/>
    <property type="molecule type" value="Genomic_DNA"/>
</dbReference>
<evidence type="ECO:0000313" key="2">
    <source>
        <dbReference type="EMBL" id="SFO28517.1"/>
    </source>
</evidence>
<name>A0A1I5FXN6_9FLAO</name>
<evidence type="ECO:0000313" key="3">
    <source>
        <dbReference type="Proteomes" id="UP000199036"/>
    </source>
</evidence>
<evidence type="ECO:0000256" key="1">
    <source>
        <dbReference type="SAM" id="Coils"/>
    </source>
</evidence>
<feature type="coiled-coil region" evidence="1">
    <location>
        <begin position="5"/>
        <end position="32"/>
    </location>
</feature>
<dbReference type="RefSeq" id="WP_091526064.1">
    <property type="nucleotide sequence ID" value="NZ_FOVI01000033.1"/>
</dbReference>
<dbReference type="Proteomes" id="UP000199036">
    <property type="component" value="Unassembled WGS sequence"/>
</dbReference>
<sequence>MPKEYSTIVREITELRIKKAELEKELLLGKQQLKKAGRSIQEITQKKLKPGEADTFLKLKKTKDSLEQELIDIRNKESEMLGEVASSSGGLSRLVENMNDRYPILFFPVRIETVFNEEPQQLWIRIFPDEIAVDTHEETLSETEFEEGKNYWIQVTDSTNEEETIHAWDLLCRSFSAPRAAYIALMTTPTNLGSVSSGEQLEFPSLDTQIDTWSKQPHTYVMPDSFTVQAYGNDGSSLTYELKPVPDDLKMGIDPTIGPDEDNPDQMGSFDQGEVNGFRNEIIADETVNWMVDFDAAIGQGMAARIDITREQFDRGFKRIMVVGVKSTLSIGKSQDRVEQLLSNHRFTDGLSILKQGSNTNNTDEEYSGFQAVEFGNKVTYQTERLDPLFNPTPINKDKTDGQFLCEALGINYDTMFHIFRSNGTDIKDVINYNTANFQSMLGYTVTELLPFFGNRGVMNSKFRMFAANYMRSRGALPSIRSGNQPYGILPTSVFSRLDWKSHPDTELFSNIQQYSHSLDKQWTKVMDYYDTIQKPGQKLTDVLSKNAVSTEYIQRVGVGAGYVWNNIEYAALEYPRNREWQNMQMGRMENTIGELGLPLEYNYKGLQINYLEKQSNMDIATVAEGVNEEEPLPKLSDVGNMLDIMAAASFDQLRDEDFEQFGIGQDVVERQFNSSILYRSSRQSVMLEYFEAACDILQIRPELRGENEFINQGGERPPEIPNVGPMGNLSIGPSRLAIMNTPFRGRTISQVLSSEEVHEFPEAKNLIESKISLKDLARVKVKDLSLLIREGIDGVTFRLDTWRLSLVNQRMNDLRGIQNGSLDRSMGLYFGAYGWVENLTRRRDMERVEPPTGDGQFPEEVWQTKTNKGYIHAPSMNQAVAGAVMLSGYSQRAQREAEDPLSVNLSSERVRGALDLMEGVRNGQNLGVLLGYEFERKFRELANNQFFVNQPIYNLRKSYPLDKFVVEVSPDPETVEKIASRNVVNGDKLIELMKQGQIQEIIDTSGIPLGQRDFLIQAVDWVWNLADAVADISTTEGIFQIVQGNTIKGGSSANAVSKGRFLNEPDVVPSIKQGLEIPQRFTMHFETNEPSEVANGWNIIGNVSNRVYAEPYINKWLASILPNPTMITCYVEIRNTGRGYWLNAAELNLHPIDLLYLTGEELKDGDDLLSLNIKKYIRTLYGFDRSVDLAVEYQEKDSEETYSILEIHPVLLYAQKLLNSSRHLNTHDYMRSNDVEGFIKKYDLENISVRRDTAEQALIAAVNNLQNAVSLIPYSKESIVHALFVLSFFGIEQTVYEYVGGAEPDEEQLLKQQADMVIQIANEKLLEAQITEPFPIAGTDPTKYVDQVLESFKKIFDPNFTAVPLFEIRADDLDIIESMVLGETTLTEDHMDNELLTEEWLTSIAKVRKNAANYEVLSILTDAIDPISTLRRSVIPIQIPYQYDGTERWLGASVSDPQSLKEGRTVVGASVPQEYSVYQPQAGLMVEEWIDVIPFKEVTSGIGFHYDQPNAKAPQCLILGISPQISGRWRWDDITDMLEETLDLAKKRGIDYEVISKTAVGQLPGMIMPFTKSGNAIGLSEKHVLKLNN</sequence>